<protein>
    <recommendedName>
        <fullName evidence="5">50S ribosomal protein 5, chloroplastic</fullName>
    </recommendedName>
</protein>
<keyword evidence="2" id="KW-0472">Membrane</keyword>
<feature type="transmembrane region" description="Helical" evidence="2">
    <location>
        <begin position="124"/>
        <end position="143"/>
    </location>
</feature>
<evidence type="ECO:0000256" key="2">
    <source>
        <dbReference type="SAM" id="Phobius"/>
    </source>
</evidence>
<dbReference type="AlphaFoldDB" id="A0A5C7INT0"/>
<dbReference type="Proteomes" id="UP000323000">
    <property type="component" value="Chromosome 2"/>
</dbReference>
<evidence type="ECO:0000256" key="1">
    <source>
        <dbReference type="SAM" id="MobiDB-lite"/>
    </source>
</evidence>
<proteinExistence type="predicted"/>
<dbReference type="PANTHER" id="PTHR34678">
    <property type="entry name" value="50S RIBOSOMAL PROTEIN 5, CHLOROPLASTIC"/>
    <property type="match status" value="1"/>
</dbReference>
<feature type="region of interest" description="Disordered" evidence="1">
    <location>
        <begin position="229"/>
        <end position="252"/>
    </location>
</feature>
<dbReference type="CDD" id="cd23709">
    <property type="entry name" value="Psrp5_CTD"/>
    <property type="match status" value="1"/>
</dbReference>
<dbReference type="OrthoDB" id="782293at2759"/>
<gene>
    <name evidence="3" type="ORF">EZV62_005061</name>
</gene>
<dbReference type="InterPro" id="IPR040307">
    <property type="entry name" value="Ribosomal_cL37"/>
</dbReference>
<organism evidence="3 4">
    <name type="scientific">Acer yangbiense</name>
    <dbReference type="NCBI Taxonomy" id="1000413"/>
    <lineage>
        <taxon>Eukaryota</taxon>
        <taxon>Viridiplantae</taxon>
        <taxon>Streptophyta</taxon>
        <taxon>Embryophyta</taxon>
        <taxon>Tracheophyta</taxon>
        <taxon>Spermatophyta</taxon>
        <taxon>Magnoliopsida</taxon>
        <taxon>eudicotyledons</taxon>
        <taxon>Gunneridae</taxon>
        <taxon>Pentapetalae</taxon>
        <taxon>rosids</taxon>
        <taxon>malvids</taxon>
        <taxon>Sapindales</taxon>
        <taxon>Sapindaceae</taxon>
        <taxon>Hippocastanoideae</taxon>
        <taxon>Acereae</taxon>
        <taxon>Acer</taxon>
    </lineage>
</organism>
<keyword evidence="2" id="KW-1133">Transmembrane helix</keyword>
<comment type="caution">
    <text evidence="3">The sequence shown here is derived from an EMBL/GenBank/DDBJ whole genome shotgun (WGS) entry which is preliminary data.</text>
</comment>
<keyword evidence="4" id="KW-1185">Reference proteome</keyword>
<name>A0A5C7INT0_9ROSI</name>
<dbReference type="GO" id="GO:0032544">
    <property type="term" value="P:plastid translation"/>
    <property type="evidence" value="ECO:0007669"/>
    <property type="project" value="TreeGrafter"/>
</dbReference>
<dbReference type="GO" id="GO:0009535">
    <property type="term" value="C:chloroplast thylakoid membrane"/>
    <property type="evidence" value="ECO:0007669"/>
    <property type="project" value="TreeGrafter"/>
</dbReference>
<evidence type="ECO:0000313" key="3">
    <source>
        <dbReference type="EMBL" id="TXG70126.1"/>
    </source>
</evidence>
<feature type="region of interest" description="Disordered" evidence="1">
    <location>
        <begin position="62"/>
        <end position="83"/>
    </location>
</feature>
<reference evidence="4" key="1">
    <citation type="journal article" date="2019" name="Gigascience">
        <title>De novo genome assembly of the endangered Acer yangbiense, a plant species with extremely small populations endemic to Yunnan Province, China.</title>
        <authorList>
            <person name="Yang J."/>
            <person name="Wariss H.M."/>
            <person name="Tao L."/>
            <person name="Zhang R."/>
            <person name="Yun Q."/>
            <person name="Hollingsworth P."/>
            <person name="Dao Z."/>
            <person name="Luo G."/>
            <person name="Guo H."/>
            <person name="Ma Y."/>
            <person name="Sun W."/>
        </authorList>
    </citation>
    <scope>NUCLEOTIDE SEQUENCE [LARGE SCALE GENOMIC DNA]</scope>
    <source>
        <strain evidence="4">cv. Malutang</strain>
    </source>
</reference>
<sequence>MALTLLFFTPLSSSSSPRLSSVTAITASPISRLHMKPIDPVLKSWDRVGVITNKRCSRTVKAFSDTGGPDGGESQSESDDEVDFPFDKLPLDSKLQLKLEQKMRMKSSKKIRLRRKKLVHKRRFIPYLLLLVLILLLHFKAIGPRSKYPYGVQNYTPLTANRRGAVVVKASSDIVDGTAPTDGGEPPSESNKEVVAVDKLPLESKLQERMDQKMRMKLAKKIRLRRKRLVRKRKLRKKGRWPPSKMKKLKNV</sequence>
<accession>A0A5C7INT0</accession>
<keyword evidence="2" id="KW-0812">Transmembrane</keyword>
<evidence type="ECO:0008006" key="5">
    <source>
        <dbReference type="Google" id="ProtNLM"/>
    </source>
</evidence>
<dbReference type="EMBL" id="VAHF01000002">
    <property type="protein sequence ID" value="TXG70126.1"/>
    <property type="molecule type" value="Genomic_DNA"/>
</dbReference>
<dbReference type="PANTHER" id="PTHR34678:SF1">
    <property type="entry name" value="LARGE RIBOSOMAL SUBUNIT PROTEIN CL37"/>
    <property type="match status" value="1"/>
</dbReference>
<evidence type="ECO:0000313" key="4">
    <source>
        <dbReference type="Proteomes" id="UP000323000"/>
    </source>
</evidence>